<sequence length="151" mass="16162">MYPTPLHFLPAPISLFPPCASLRTSPSYTQDEQRTGTSHKSLLTKFGIWSPHLGSSQAKLSESPHQAAPSPLAKPAPLPDWPLHPLLSFTLRPALPSPAPPLEASPSIPLPLPQEVSPTPNHPPPVATHLTAISSPQRPQPIPGTKVHHNS</sequence>
<evidence type="ECO:0000256" key="1">
    <source>
        <dbReference type="SAM" id="MobiDB-lite"/>
    </source>
</evidence>
<organism evidence="2 3">
    <name type="scientific">Portunus trituberculatus</name>
    <name type="common">Swimming crab</name>
    <name type="synonym">Neptunus trituberculatus</name>
    <dbReference type="NCBI Taxonomy" id="210409"/>
    <lineage>
        <taxon>Eukaryota</taxon>
        <taxon>Metazoa</taxon>
        <taxon>Ecdysozoa</taxon>
        <taxon>Arthropoda</taxon>
        <taxon>Crustacea</taxon>
        <taxon>Multicrustacea</taxon>
        <taxon>Malacostraca</taxon>
        <taxon>Eumalacostraca</taxon>
        <taxon>Eucarida</taxon>
        <taxon>Decapoda</taxon>
        <taxon>Pleocyemata</taxon>
        <taxon>Brachyura</taxon>
        <taxon>Eubrachyura</taxon>
        <taxon>Portunoidea</taxon>
        <taxon>Portunidae</taxon>
        <taxon>Portuninae</taxon>
        <taxon>Portunus</taxon>
    </lineage>
</organism>
<dbReference type="Proteomes" id="UP000324222">
    <property type="component" value="Unassembled WGS sequence"/>
</dbReference>
<dbReference type="EMBL" id="VSRR010041754">
    <property type="protein sequence ID" value="MPC75732.1"/>
    <property type="molecule type" value="Genomic_DNA"/>
</dbReference>
<feature type="region of interest" description="Disordered" evidence="1">
    <location>
        <begin position="54"/>
        <end position="77"/>
    </location>
</feature>
<dbReference type="AlphaFoldDB" id="A0A5B7HWG6"/>
<feature type="compositionally biased region" description="Polar residues" evidence="1">
    <location>
        <begin position="54"/>
        <end position="64"/>
    </location>
</feature>
<keyword evidence="3" id="KW-1185">Reference proteome</keyword>
<feature type="compositionally biased region" description="Pro residues" evidence="1">
    <location>
        <begin position="95"/>
        <end position="112"/>
    </location>
</feature>
<gene>
    <name evidence="2" type="ORF">E2C01_070126</name>
</gene>
<evidence type="ECO:0000313" key="2">
    <source>
        <dbReference type="EMBL" id="MPC75732.1"/>
    </source>
</evidence>
<feature type="region of interest" description="Disordered" evidence="1">
    <location>
        <begin position="92"/>
        <end position="151"/>
    </location>
</feature>
<accession>A0A5B7HWG6</accession>
<name>A0A5B7HWG6_PORTR</name>
<comment type="caution">
    <text evidence="2">The sequence shown here is derived from an EMBL/GenBank/DDBJ whole genome shotgun (WGS) entry which is preliminary data.</text>
</comment>
<proteinExistence type="predicted"/>
<evidence type="ECO:0000313" key="3">
    <source>
        <dbReference type="Proteomes" id="UP000324222"/>
    </source>
</evidence>
<protein>
    <submittedName>
        <fullName evidence="2">Uncharacterized protein</fullName>
    </submittedName>
</protein>
<reference evidence="2 3" key="1">
    <citation type="submission" date="2019-05" db="EMBL/GenBank/DDBJ databases">
        <title>Another draft genome of Portunus trituberculatus and its Hox gene families provides insights of decapod evolution.</title>
        <authorList>
            <person name="Jeong J.-H."/>
            <person name="Song I."/>
            <person name="Kim S."/>
            <person name="Choi T."/>
            <person name="Kim D."/>
            <person name="Ryu S."/>
            <person name="Kim W."/>
        </authorList>
    </citation>
    <scope>NUCLEOTIDE SEQUENCE [LARGE SCALE GENOMIC DNA]</scope>
    <source>
        <tissue evidence="2">Muscle</tissue>
    </source>
</reference>